<dbReference type="RefSeq" id="WP_135261534.1">
    <property type="nucleotide sequence ID" value="NZ_SMLM01000001.1"/>
</dbReference>
<dbReference type="Proteomes" id="UP000298180">
    <property type="component" value="Unassembled WGS sequence"/>
</dbReference>
<gene>
    <name evidence="3" type="ORF">EZ313_01920</name>
</gene>
<comment type="caution">
    <text evidence="3">The sequence shown here is derived from an EMBL/GenBank/DDBJ whole genome shotgun (WGS) entry which is preliminary data.</text>
</comment>
<feature type="compositionally biased region" description="Low complexity" evidence="1">
    <location>
        <begin position="18"/>
        <end position="71"/>
    </location>
</feature>
<dbReference type="EMBL" id="SMLM01000001">
    <property type="protein sequence ID" value="TFZ05453.1"/>
    <property type="molecule type" value="Genomic_DNA"/>
</dbReference>
<evidence type="ECO:0000313" key="4">
    <source>
        <dbReference type="Proteomes" id="UP000298180"/>
    </source>
</evidence>
<reference evidence="3 4" key="1">
    <citation type="submission" date="2019-03" db="EMBL/GenBank/DDBJ databases">
        <title>Ramlibacter henchirensis DSM 14656, whole genome shotgun sequence.</title>
        <authorList>
            <person name="Zhang X."/>
            <person name="Feng G."/>
            <person name="Zhu H."/>
        </authorList>
    </citation>
    <scope>NUCLEOTIDE SEQUENCE [LARGE SCALE GENOMIC DNA]</scope>
    <source>
        <strain evidence="3 4">DSM 14656</strain>
    </source>
</reference>
<dbReference type="Pfam" id="PF12200">
    <property type="entry name" value="DUF3597"/>
    <property type="match status" value="1"/>
</dbReference>
<protein>
    <submittedName>
        <fullName evidence="3">DUF3597 domain-containing protein</fullName>
    </submittedName>
</protein>
<keyword evidence="4" id="KW-1185">Reference proteome</keyword>
<evidence type="ECO:0000256" key="1">
    <source>
        <dbReference type="SAM" id="MobiDB-lite"/>
    </source>
</evidence>
<dbReference type="SUPFAM" id="SSF158634">
    <property type="entry name" value="RPA2825-like"/>
    <property type="match status" value="1"/>
</dbReference>
<organism evidence="3 4">
    <name type="scientific">Ramlibacter henchirensis</name>
    <dbReference type="NCBI Taxonomy" id="204072"/>
    <lineage>
        <taxon>Bacteria</taxon>
        <taxon>Pseudomonadati</taxon>
        <taxon>Pseudomonadota</taxon>
        <taxon>Betaproteobacteria</taxon>
        <taxon>Burkholderiales</taxon>
        <taxon>Comamonadaceae</taxon>
        <taxon>Ramlibacter</taxon>
    </lineage>
</organism>
<dbReference type="OrthoDB" id="5524840at2"/>
<dbReference type="InterPro" id="IPR022016">
    <property type="entry name" value="DUF3597"/>
</dbReference>
<dbReference type="AlphaFoldDB" id="A0A4Z0C1R1"/>
<evidence type="ECO:0000259" key="2">
    <source>
        <dbReference type="Pfam" id="PF12200"/>
    </source>
</evidence>
<proteinExistence type="predicted"/>
<name>A0A4Z0C1R1_9BURK</name>
<sequence length="172" mass="17939">MSILSNLFDRLRNRGKPSASAGAASSSASAGQTAPTQGGATQTTPAPSAQAMPQGQQPATAAQAATAQQPGQPQPAAQPRPAVVALNEVDMEEVLEDLAAKNSQKLNWRTSIVDLMKLLGMDSSLQERKALADELGYTGDKSDSAAMNIWLHKQVMKKVAENGGKVPASLMD</sequence>
<evidence type="ECO:0000313" key="3">
    <source>
        <dbReference type="EMBL" id="TFZ05453.1"/>
    </source>
</evidence>
<feature type="region of interest" description="Disordered" evidence="1">
    <location>
        <begin position="1"/>
        <end position="81"/>
    </location>
</feature>
<accession>A0A4Z0C1R1</accession>
<feature type="domain" description="DUF3597" evidence="2">
    <location>
        <begin position="47"/>
        <end position="167"/>
    </location>
</feature>